<evidence type="ECO:0000256" key="1">
    <source>
        <dbReference type="SAM" id="MobiDB-lite"/>
    </source>
</evidence>
<dbReference type="EMBL" id="JACBKZ010000014">
    <property type="protein sequence ID" value="KAF5931745.1"/>
    <property type="molecule type" value="Genomic_DNA"/>
</dbReference>
<sequence>MPAINTQKGGRKAIPEAPQHTRSERHSHRPSREVGREEPMQEESRRTHHMKDPGPKEHRHVQGQALCFDTTHGERSKRAHHEAESSVPKRLKSRDSRAPGRSKEDLRDYLKRR</sequence>
<reference evidence="2 3" key="2">
    <citation type="submission" date="2020-07" db="EMBL/GenBank/DDBJ databases">
        <title>Genome assembly of wild tea tree DASZ reveals pedigree and selection history of tea varieties.</title>
        <authorList>
            <person name="Zhang W."/>
        </authorList>
    </citation>
    <scope>NUCLEOTIDE SEQUENCE [LARGE SCALE GENOMIC DNA]</scope>
    <source>
        <strain evidence="3">cv. G240</strain>
        <tissue evidence="2">Leaf</tissue>
    </source>
</reference>
<evidence type="ECO:0000313" key="3">
    <source>
        <dbReference type="Proteomes" id="UP000593564"/>
    </source>
</evidence>
<feature type="compositionally biased region" description="Basic and acidic residues" evidence="1">
    <location>
        <begin position="71"/>
        <end position="84"/>
    </location>
</feature>
<organism evidence="2 3">
    <name type="scientific">Camellia sinensis</name>
    <name type="common">Tea plant</name>
    <name type="synonym">Thea sinensis</name>
    <dbReference type="NCBI Taxonomy" id="4442"/>
    <lineage>
        <taxon>Eukaryota</taxon>
        <taxon>Viridiplantae</taxon>
        <taxon>Streptophyta</taxon>
        <taxon>Embryophyta</taxon>
        <taxon>Tracheophyta</taxon>
        <taxon>Spermatophyta</taxon>
        <taxon>Magnoliopsida</taxon>
        <taxon>eudicotyledons</taxon>
        <taxon>Gunneridae</taxon>
        <taxon>Pentapetalae</taxon>
        <taxon>asterids</taxon>
        <taxon>Ericales</taxon>
        <taxon>Theaceae</taxon>
        <taxon>Camellia</taxon>
    </lineage>
</organism>
<accession>A0A7J7FTQ8</accession>
<reference evidence="3" key="1">
    <citation type="journal article" date="2020" name="Nat. Commun.">
        <title>Genome assembly of wild tea tree DASZ reveals pedigree and selection history of tea varieties.</title>
        <authorList>
            <person name="Zhang W."/>
            <person name="Zhang Y."/>
            <person name="Qiu H."/>
            <person name="Guo Y."/>
            <person name="Wan H."/>
            <person name="Zhang X."/>
            <person name="Scossa F."/>
            <person name="Alseekh S."/>
            <person name="Zhang Q."/>
            <person name="Wang P."/>
            <person name="Xu L."/>
            <person name="Schmidt M.H."/>
            <person name="Jia X."/>
            <person name="Li D."/>
            <person name="Zhu A."/>
            <person name="Guo F."/>
            <person name="Chen W."/>
            <person name="Ni D."/>
            <person name="Usadel B."/>
            <person name="Fernie A.R."/>
            <person name="Wen W."/>
        </authorList>
    </citation>
    <scope>NUCLEOTIDE SEQUENCE [LARGE SCALE GENOMIC DNA]</scope>
    <source>
        <strain evidence="3">cv. G240</strain>
    </source>
</reference>
<evidence type="ECO:0000313" key="2">
    <source>
        <dbReference type="EMBL" id="KAF5931745.1"/>
    </source>
</evidence>
<dbReference type="AlphaFoldDB" id="A0A7J7FTQ8"/>
<keyword evidence="3" id="KW-1185">Reference proteome</keyword>
<dbReference type="Proteomes" id="UP000593564">
    <property type="component" value="Unassembled WGS sequence"/>
</dbReference>
<protein>
    <submittedName>
        <fullName evidence="2">Uncharacterized protein</fullName>
    </submittedName>
</protein>
<feature type="compositionally biased region" description="Basic and acidic residues" evidence="1">
    <location>
        <begin position="93"/>
        <end position="113"/>
    </location>
</feature>
<name>A0A7J7FTQ8_CAMSI</name>
<feature type="compositionally biased region" description="Basic and acidic residues" evidence="1">
    <location>
        <begin position="19"/>
        <end position="56"/>
    </location>
</feature>
<feature type="region of interest" description="Disordered" evidence="1">
    <location>
        <begin position="1"/>
        <end position="113"/>
    </location>
</feature>
<gene>
    <name evidence="2" type="ORF">HYC85_027916</name>
</gene>
<comment type="caution">
    <text evidence="2">The sequence shown here is derived from an EMBL/GenBank/DDBJ whole genome shotgun (WGS) entry which is preliminary data.</text>
</comment>
<proteinExistence type="predicted"/>